<dbReference type="PANTHER" id="PTHR42997:SF1">
    <property type="entry name" value="AP-4-A PHOSPHORYLASE"/>
    <property type="match status" value="1"/>
</dbReference>
<dbReference type="AlphaFoldDB" id="A0A0F9ASW9"/>
<sequence length="181" mass="20432">MSDPEHDADRKVNIHAPWRIEYIRTLAKEDEGCFVCDAGRERDRDAENLLLWRTADCLVMMNKYPYTAGHLLIAPLEHVGEMTGLSPAVLQEMMELTRDCTELLKRTIRAQGFNVGFNIGRCAGAGLPGHLHLHIVPRWQADTNFMAVLGDVRIIPQSLTELRIQLLAEAERLKLPQAIHG</sequence>
<evidence type="ECO:0000256" key="1">
    <source>
        <dbReference type="ARBA" id="ARBA00022741"/>
    </source>
</evidence>
<name>A0A0F9ASW9_9ZZZZ</name>
<dbReference type="PANTHER" id="PTHR42997">
    <property type="entry name" value="HIT FAMILY HYDROLASE"/>
    <property type="match status" value="1"/>
</dbReference>
<dbReference type="CDD" id="cd01275">
    <property type="entry name" value="FHIT"/>
    <property type="match status" value="1"/>
</dbReference>
<dbReference type="EMBL" id="LAZR01055937">
    <property type="protein sequence ID" value="KKK75291.1"/>
    <property type="molecule type" value="Genomic_DNA"/>
</dbReference>
<proteinExistence type="predicted"/>
<comment type="caution">
    <text evidence="3">The sequence shown here is derived from an EMBL/GenBank/DDBJ whole genome shotgun (WGS) entry which is preliminary data.</text>
</comment>
<dbReference type="InterPro" id="IPR052908">
    <property type="entry name" value="AP-4-A_phosphorylase"/>
</dbReference>
<evidence type="ECO:0000313" key="3">
    <source>
        <dbReference type="EMBL" id="KKK75291.1"/>
    </source>
</evidence>
<accession>A0A0F9ASW9</accession>
<feature type="domain" description="HIT" evidence="2">
    <location>
        <begin position="37"/>
        <end position="145"/>
    </location>
</feature>
<dbReference type="GO" id="GO:0003824">
    <property type="term" value="F:catalytic activity"/>
    <property type="evidence" value="ECO:0007669"/>
    <property type="project" value="InterPro"/>
</dbReference>
<dbReference type="Pfam" id="PF01230">
    <property type="entry name" value="HIT"/>
    <property type="match status" value="1"/>
</dbReference>
<dbReference type="Gene3D" id="3.30.428.10">
    <property type="entry name" value="HIT-like"/>
    <property type="match status" value="1"/>
</dbReference>
<organism evidence="3">
    <name type="scientific">marine sediment metagenome</name>
    <dbReference type="NCBI Taxonomy" id="412755"/>
    <lineage>
        <taxon>unclassified sequences</taxon>
        <taxon>metagenomes</taxon>
        <taxon>ecological metagenomes</taxon>
    </lineage>
</organism>
<dbReference type="SUPFAM" id="SSF54197">
    <property type="entry name" value="HIT-like"/>
    <property type="match status" value="1"/>
</dbReference>
<dbReference type="PROSITE" id="PS51084">
    <property type="entry name" value="HIT_2"/>
    <property type="match status" value="1"/>
</dbReference>
<keyword evidence="1" id="KW-0547">Nucleotide-binding</keyword>
<dbReference type="InterPro" id="IPR036265">
    <property type="entry name" value="HIT-like_sf"/>
</dbReference>
<gene>
    <name evidence="3" type="ORF">LCGC14_2875180</name>
</gene>
<dbReference type="InterPro" id="IPR011146">
    <property type="entry name" value="HIT-like"/>
</dbReference>
<evidence type="ECO:0000259" key="2">
    <source>
        <dbReference type="PROSITE" id="PS51084"/>
    </source>
</evidence>
<dbReference type="GO" id="GO:0000166">
    <property type="term" value="F:nucleotide binding"/>
    <property type="evidence" value="ECO:0007669"/>
    <property type="project" value="UniProtKB-KW"/>
</dbReference>
<reference evidence="3" key="1">
    <citation type="journal article" date="2015" name="Nature">
        <title>Complex archaea that bridge the gap between prokaryotes and eukaryotes.</title>
        <authorList>
            <person name="Spang A."/>
            <person name="Saw J.H."/>
            <person name="Jorgensen S.L."/>
            <person name="Zaremba-Niedzwiedzka K."/>
            <person name="Martijn J."/>
            <person name="Lind A.E."/>
            <person name="van Eijk R."/>
            <person name="Schleper C."/>
            <person name="Guy L."/>
            <person name="Ettema T.J."/>
        </authorList>
    </citation>
    <scope>NUCLEOTIDE SEQUENCE</scope>
</reference>
<dbReference type="InterPro" id="IPR039383">
    <property type="entry name" value="FHIT"/>
</dbReference>
<protein>
    <recommendedName>
        <fullName evidence="2">HIT domain-containing protein</fullName>
    </recommendedName>
</protein>